<keyword evidence="3" id="KW-1185">Reference proteome</keyword>
<proteinExistence type="predicted"/>
<organism evidence="2 3">
    <name type="scientific">Flavobacterium salmonis</name>
    <dbReference type="NCBI Taxonomy" id="2654844"/>
    <lineage>
        <taxon>Bacteria</taxon>
        <taxon>Pseudomonadati</taxon>
        <taxon>Bacteroidota</taxon>
        <taxon>Flavobacteriia</taxon>
        <taxon>Flavobacteriales</taxon>
        <taxon>Flavobacteriaceae</taxon>
        <taxon>Flavobacterium</taxon>
    </lineage>
</organism>
<comment type="caution">
    <text evidence="2">The sequence shown here is derived from an EMBL/GenBank/DDBJ whole genome shotgun (WGS) entry which is preliminary data.</text>
</comment>
<accession>A0A6V6Z0J8</accession>
<sequence length="319" mass="36971">MRIKTLFFLLFISTLAFSQSKEKISLEWKISKNDTLKYKTTMNAIKEKSEVSSKNDSTSIFSDKDFEKLRESLSEINSGMKYQTNLFVNKKNEKLIDIEMLMFNEEKDNSIEKFKEIMSQEKAENQQKGKKKKDKNKIDEIEKDSLNFKNLYKGLVGLNGNVVLRGRITNSGEIVSTYYKNSQKNLISVLFELPNRKVEIGEKWKLNLSLIEMDQNFVCDSLSNENSVYIERIVEKDGDQIAVIKYNIKEYVIGDFRNPMGGMFGMETDKKTFMKISHNATGNFSILKGKWINYEGVMEIESNFSMFGGKSKTEFKLIE</sequence>
<protein>
    <recommendedName>
        <fullName evidence="4">GLPGLI family protein</fullName>
    </recommendedName>
</protein>
<keyword evidence="1" id="KW-0732">Signal</keyword>
<evidence type="ECO:0000256" key="1">
    <source>
        <dbReference type="SAM" id="SignalP"/>
    </source>
</evidence>
<name>A0A6V6Z0J8_9FLAO</name>
<evidence type="ECO:0008006" key="4">
    <source>
        <dbReference type="Google" id="ProtNLM"/>
    </source>
</evidence>
<reference evidence="2 3" key="1">
    <citation type="submission" date="2020-06" db="EMBL/GenBank/DDBJ databases">
        <authorList>
            <person name="Criscuolo A."/>
        </authorList>
    </citation>
    <scope>NUCLEOTIDE SEQUENCE [LARGE SCALE GENOMIC DNA]</scope>
    <source>
        <strain evidence="3">CIP 111411</strain>
    </source>
</reference>
<dbReference type="Proteomes" id="UP000530060">
    <property type="component" value="Unassembled WGS sequence"/>
</dbReference>
<dbReference type="AlphaFoldDB" id="A0A6V6Z0J8"/>
<dbReference type="EMBL" id="CAIJDP010000070">
    <property type="protein sequence ID" value="CAD0005253.1"/>
    <property type="molecule type" value="Genomic_DNA"/>
</dbReference>
<dbReference type="RefSeq" id="WP_180909192.1">
    <property type="nucleotide sequence ID" value="NZ_CAIJDP010000070.1"/>
</dbReference>
<feature type="chain" id="PRO_5028218230" description="GLPGLI family protein" evidence="1">
    <location>
        <begin position="19"/>
        <end position="319"/>
    </location>
</feature>
<feature type="signal peptide" evidence="1">
    <location>
        <begin position="1"/>
        <end position="18"/>
    </location>
</feature>
<gene>
    <name evidence="2" type="ORF">FLAT13_02661</name>
</gene>
<evidence type="ECO:0000313" key="3">
    <source>
        <dbReference type="Proteomes" id="UP000530060"/>
    </source>
</evidence>
<evidence type="ECO:0000313" key="2">
    <source>
        <dbReference type="EMBL" id="CAD0005253.1"/>
    </source>
</evidence>